<proteinExistence type="predicted"/>
<accession>A0A402AZY1</accession>
<dbReference type="AlphaFoldDB" id="A0A402AZY1"/>
<dbReference type="CDD" id="cd04301">
    <property type="entry name" value="NAT_SF"/>
    <property type="match status" value="1"/>
</dbReference>
<comment type="caution">
    <text evidence="1">The sequence shown here is derived from an EMBL/GenBank/DDBJ whole genome shotgun (WGS) entry which is preliminary data.</text>
</comment>
<reference evidence="2" key="1">
    <citation type="submission" date="2018-12" db="EMBL/GenBank/DDBJ databases">
        <title>Tengunoibacter tsumagoiensis gen. nov., sp. nov., Dictyobacter kobayashii sp. nov., D. alpinus sp. nov., and D. joshuensis sp. nov. and description of Dictyobacteraceae fam. nov. within the order Ktedonobacterales isolated from Tengu-no-mugimeshi.</title>
        <authorList>
            <person name="Wang C.M."/>
            <person name="Zheng Y."/>
            <person name="Sakai Y."/>
            <person name="Toyoda A."/>
            <person name="Minakuchi Y."/>
            <person name="Abe K."/>
            <person name="Yokota A."/>
            <person name="Yabe S."/>
        </authorList>
    </citation>
    <scope>NUCLEOTIDE SEQUENCE [LARGE SCALE GENOMIC DNA]</scope>
    <source>
        <strain evidence="2">Uno16</strain>
    </source>
</reference>
<dbReference type="RefSeq" id="WP_126625350.1">
    <property type="nucleotide sequence ID" value="NZ_BIFT01000001.1"/>
</dbReference>
<sequence>MRIRHFRSGDISSVATIQQAAVEFEQRPVQSEEEFINWFFNPANDVLSNAFVMTDDDDELLTWGQAGTLEGIEGEIVAYTLLQCLRDSEGYHLRCQGTVHPEYRHQGAGRALMVGALNRARLLASDFEFEAEAEGIPVYFEVLLPIADPGATQLAKKFDLQPADQSNIYGLQLYRTIL</sequence>
<dbReference type="InterPro" id="IPR016181">
    <property type="entry name" value="Acyl_CoA_acyltransferase"/>
</dbReference>
<protein>
    <submittedName>
        <fullName evidence="1">Uncharacterized protein</fullName>
    </submittedName>
</protein>
<evidence type="ECO:0000313" key="1">
    <source>
        <dbReference type="EMBL" id="GCE24660.1"/>
    </source>
</evidence>
<dbReference type="Gene3D" id="3.40.630.30">
    <property type="match status" value="1"/>
</dbReference>
<organism evidence="1 2">
    <name type="scientific">Dictyobacter alpinus</name>
    <dbReference type="NCBI Taxonomy" id="2014873"/>
    <lineage>
        <taxon>Bacteria</taxon>
        <taxon>Bacillati</taxon>
        <taxon>Chloroflexota</taxon>
        <taxon>Ktedonobacteria</taxon>
        <taxon>Ktedonobacterales</taxon>
        <taxon>Dictyobacteraceae</taxon>
        <taxon>Dictyobacter</taxon>
    </lineage>
</organism>
<name>A0A402AZY1_9CHLR</name>
<dbReference type="Proteomes" id="UP000287171">
    <property type="component" value="Unassembled WGS sequence"/>
</dbReference>
<dbReference type="SUPFAM" id="SSF55729">
    <property type="entry name" value="Acyl-CoA N-acyltransferases (Nat)"/>
    <property type="match status" value="1"/>
</dbReference>
<keyword evidence="2" id="KW-1185">Reference proteome</keyword>
<evidence type="ECO:0000313" key="2">
    <source>
        <dbReference type="Proteomes" id="UP000287171"/>
    </source>
</evidence>
<dbReference type="EMBL" id="BIFT01000001">
    <property type="protein sequence ID" value="GCE24660.1"/>
    <property type="molecule type" value="Genomic_DNA"/>
</dbReference>
<dbReference type="OrthoDB" id="155801at2"/>
<gene>
    <name evidence="1" type="ORF">KDA_01440</name>
</gene>